<dbReference type="Proteomes" id="UP000269076">
    <property type="component" value="Chromosome"/>
</dbReference>
<accession>A0A3G6NCN8</accession>
<dbReference type="AlphaFoldDB" id="A0A3G6NCN8"/>
<dbReference type="EMBL" id="CP033928">
    <property type="protein sequence ID" value="AZA62683.1"/>
    <property type="molecule type" value="Genomic_DNA"/>
</dbReference>
<name>A0A3G6NCN8_9FLAO</name>
<evidence type="ECO:0000313" key="2">
    <source>
        <dbReference type="Proteomes" id="UP000269076"/>
    </source>
</evidence>
<organism evidence="1 2">
    <name type="scientific">Chryseobacterium indoltheticum</name>
    <dbReference type="NCBI Taxonomy" id="254"/>
    <lineage>
        <taxon>Bacteria</taxon>
        <taxon>Pseudomonadati</taxon>
        <taxon>Bacteroidota</taxon>
        <taxon>Flavobacteriia</taxon>
        <taxon>Flavobacteriales</taxon>
        <taxon>Weeksellaceae</taxon>
        <taxon>Chryseobacterium group</taxon>
        <taxon>Chryseobacterium</taxon>
    </lineage>
</organism>
<gene>
    <name evidence="1" type="ORF">EG340_17335</name>
</gene>
<sequence>MELAYIRKDEKNSKLIAYYFGSEQNSTKSGICYLDKGQYISLPDGYYINTHDDFFYTLIDDKPYSSYAWSDDRGKTWKTKKIEEFFIVPTPTGYADKGYVYKLAALFKGSQEEKGARLVIGHPVIKCN</sequence>
<dbReference type="RefSeq" id="WP_123887075.1">
    <property type="nucleotide sequence ID" value="NZ_CP033928.1"/>
</dbReference>
<evidence type="ECO:0000313" key="1">
    <source>
        <dbReference type="EMBL" id="AZA62683.1"/>
    </source>
</evidence>
<proteinExistence type="predicted"/>
<protein>
    <submittedName>
        <fullName evidence="1">Uncharacterized protein</fullName>
    </submittedName>
</protein>
<reference evidence="1 2" key="1">
    <citation type="submission" date="2018-11" db="EMBL/GenBank/DDBJ databases">
        <title>Proposal to divide the Flavobacteriaceae and reorganize its genera based on Amino Acid Identity values calculated from whole genome sequences.</title>
        <authorList>
            <person name="Nicholson A.C."/>
            <person name="Gulvik C.A."/>
            <person name="Whitney A.M."/>
            <person name="Humrighouse B.W."/>
            <person name="Bell M."/>
            <person name="Holmes B."/>
            <person name="Steigerwalt A."/>
            <person name="Villarma A."/>
            <person name="Sheth M."/>
            <person name="Batra D."/>
            <person name="Pryor J."/>
            <person name="Bernardet J.-F."/>
            <person name="Hugo C."/>
            <person name="Kampfer P."/>
            <person name="Newman J."/>
            <person name="Mcquiston J.R."/>
        </authorList>
    </citation>
    <scope>NUCLEOTIDE SEQUENCE [LARGE SCALE GENOMIC DNA]</scope>
    <source>
        <strain evidence="1 2">G0211</strain>
    </source>
</reference>